<dbReference type="InterPro" id="IPR050832">
    <property type="entry name" value="Bact_Acetyltransf"/>
</dbReference>
<name>A0A9W9Q682_PENBR</name>
<evidence type="ECO:0000256" key="2">
    <source>
        <dbReference type="ARBA" id="ARBA00023315"/>
    </source>
</evidence>
<evidence type="ECO:0000313" key="5">
    <source>
        <dbReference type="Proteomes" id="UP001147695"/>
    </source>
</evidence>
<dbReference type="CDD" id="cd04301">
    <property type="entry name" value="NAT_SF"/>
    <property type="match status" value="1"/>
</dbReference>
<dbReference type="Pfam" id="PF00583">
    <property type="entry name" value="Acetyltransf_1"/>
    <property type="match status" value="1"/>
</dbReference>
<feature type="domain" description="N-acetyltransferase" evidence="3">
    <location>
        <begin position="35"/>
        <end position="191"/>
    </location>
</feature>
<dbReference type="Proteomes" id="UP001147695">
    <property type="component" value="Unassembled WGS sequence"/>
</dbReference>
<protein>
    <submittedName>
        <fullName evidence="4">Acetyltransferase-like protein</fullName>
    </submittedName>
</protein>
<dbReference type="Gene3D" id="3.40.630.30">
    <property type="match status" value="1"/>
</dbReference>
<dbReference type="InterPro" id="IPR016181">
    <property type="entry name" value="Acyl_CoA_acyltransferase"/>
</dbReference>
<proteinExistence type="predicted"/>
<accession>A0A9W9Q682</accession>
<dbReference type="InterPro" id="IPR000182">
    <property type="entry name" value="GNAT_dom"/>
</dbReference>
<dbReference type="PANTHER" id="PTHR43877">
    <property type="entry name" value="AMINOALKYLPHOSPHONATE N-ACETYLTRANSFERASE-RELATED-RELATED"/>
    <property type="match status" value="1"/>
</dbReference>
<organism evidence="4 5">
    <name type="scientific">Penicillium brevicompactum</name>
    <dbReference type="NCBI Taxonomy" id="5074"/>
    <lineage>
        <taxon>Eukaryota</taxon>
        <taxon>Fungi</taxon>
        <taxon>Dikarya</taxon>
        <taxon>Ascomycota</taxon>
        <taxon>Pezizomycotina</taxon>
        <taxon>Eurotiomycetes</taxon>
        <taxon>Eurotiomycetidae</taxon>
        <taxon>Eurotiales</taxon>
        <taxon>Aspergillaceae</taxon>
        <taxon>Penicillium</taxon>
    </lineage>
</organism>
<dbReference type="GO" id="GO:0016747">
    <property type="term" value="F:acyltransferase activity, transferring groups other than amino-acyl groups"/>
    <property type="evidence" value="ECO:0007669"/>
    <property type="project" value="InterPro"/>
</dbReference>
<gene>
    <name evidence="4" type="ORF">N7452_011455</name>
</gene>
<dbReference type="EMBL" id="JAPZBQ010000006">
    <property type="protein sequence ID" value="KAJ5323166.1"/>
    <property type="molecule type" value="Genomic_DNA"/>
</dbReference>
<keyword evidence="2" id="KW-0012">Acyltransferase</keyword>
<sequence length="193" mass="21814">MCTNNPTPGGLTCTHTPGEHLYLQPEPIPTWTITPVSRAAATETSNFIQCARRELFPSLIGSPPWDLTHFTEAYITGEGHFLVAHDQGQLIAGLGYLPYDHRFPHLGLDDRKTVEIVRLFVTPKYRRFGLAAEMFAALRKHAIEAGVECLYLHTHPFLPGAIRFWERQEFHIVDVESDPSWQTTHMRLALTPG</sequence>
<evidence type="ECO:0000259" key="3">
    <source>
        <dbReference type="PROSITE" id="PS51186"/>
    </source>
</evidence>
<dbReference type="PROSITE" id="PS51186">
    <property type="entry name" value="GNAT"/>
    <property type="match status" value="1"/>
</dbReference>
<evidence type="ECO:0000256" key="1">
    <source>
        <dbReference type="ARBA" id="ARBA00022679"/>
    </source>
</evidence>
<comment type="caution">
    <text evidence="4">The sequence shown here is derived from an EMBL/GenBank/DDBJ whole genome shotgun (WGS) entry which is preliminary data.</text>
</comment>
<dbReference type="SUPFAM" id="SSF55729">
    <property type="entry name" value="Acyl-CoA N-acyltransferases (Nat)"/>
    <property type="match status" value="1"/>
</dbReference>
<reference evidence="4" key="2">
    <citation type="journal article" date="2023" name="IMA Fungus">
        <title>Comparative genomic study of the Penicillium genus elucidates a diverse pangenome and 15 lateral gene transfer events.</title>
        <authorList>
            <person name="Petersen C."/>
            <person name="Sorensen T."/>
            <person name="Nielsen M.R."/>
            <person name="Sondergaard T.E."/>
            <person name="Sorensen J.L."/>
            <person name="Fitzpatrick D.A."/>
            <person name="Frisvad J.C."/>
            <person name="Nielsen K.L."/>
        </authorList>
    </citation>
    <scope>NUCLEOTIDE SEQUENCE</scope>
    <source>
        <strain evidence="4">IBT 35673</strain>
    </source>
</reference>
<evidence type="ECO:0000313" key="4">
    <source>
        <dbReference type="EMBL" id="KAJ5323166.1"/>
    </source>
</evidence>
<dbReference type="AlphaFoldDB" id="A0A9W9Q682"/>
<keyword evidence="1" id="KW-0808">Transferase</keyword>
<reference evidence="4" key="1">
    <citation type="submission" date="2022-12" db="EMBL/GenBank/DDBJ databases">
        <authorList>
            <person name="Petersen C."/>
        </authorList>
    </citation>
    <scope>NUCLEOTIDE SEQUENCE</scope>
    <source>
        <strain evidence="4">IBT 35673</strain>
    </source>
</reference>